<protein>
    <submittedName>
        <fullName evidence="1">Uncharacterized protein</fullName>
    </submittedName>
</protein>
<evidence type="ECO:0000313" key="2">
    <source>
        <dbReference type="Proteomes" id="UP001305606"/>
    </source>
</evidence>
<keyword evidence="2" id="KW-1185">Reference proteome</keyword>
<organism evidence="1 2">
    <name type="scientific">Streptomyces luomodiensis</name>
    <dbReference type="NCBI Taxonomy" id="3026192"/>
    <lineage>
        <taxon>Bacteria</taxon>
        <taxon>Bacillati</taxon>
        <taxon>Actinomycetota</taxon>
        <taxon>Actinomycetes</taxon>
        <taxon>Kitasatosporales</taxon>
        <taxon>Streptomycetaceae</taxon>
        <taxon>Streptomyces</taxon>
    </lineage>
</organism>
<accession>A0ABY9UP19</accession>
<name>A0ABY9UP19_9ACTN</name>
<evidence type="ECO:0000313" key="1">
    <source>
        <dbReference type="EMBL" id="WNE94280.1"/>
    </source>
</evidence>
<sequence length="104" mass="11213">MSLSELTKGAELARQATELEAQVDALLNGRTPQEPAEVPADAVRSLVTAAARLFTAHAEATGARVDEPLRSDVNPTEAVELACALLRARDLNPFDLALWFSRSR</sequence>
<dbReference type="RefSeq" id="WP_268969763.1">
    <property type="nucleotide sequence ID" value="NZ_CP117522.1"/>
</dbReference>
<dbReference type="EMBL" id="CP117522">
    <property type="protein sequence ID" value="WNE94280.1"/>
    <property type="molecule type" value="Genomic_DNA"/>
</dbReference>
<proteinExistence type="predicted"/>
<reference evidence="1 2" key="1">
    <citation type="submission" date="2023-02" db="EMBL/GenBank/DDBJ databases">
        <title>Streptomyces sp. SCA4-21 with antifungal activity against Fusarium oxysporum f. sp. cubense, Streptomyces sp. SCA2-17 with antifungal activity against Fusarium oxysporum f. sp. cubense.</title>
        <authorList>
            <person name="Qi D."/>
        </authorList>
    </citation>
    <scope>NUCLEOTIDE SEQUENCE [LARGE SCALE GENOMIC DNA]</scope>
    <source>
        <strain evidence="1 2">SCA4-21</strain>
    </source>
</reference>
<gene>
    <name evidence="1" type="ORF">PS467_02540</name>
</gene>
<dbReference type="Proteomes" id="UP001305606">
    <property type="component" value="Chromosome"/>
</dbReference>